<dbReference type="InterPro" id="IPR053926">
    <property type="entry name" value="RecX_HTH_1st"/>
</dbReference>
<name>A0A1G6JF08_9FIRM</name>
<dbReference type="GO" id="GO:0005737">
    <property type="term" value="C:cytoplasm"/>
    <property type="evidence" value="ECO:0007669"/>
    <property type="project" value="UniProtKB-SubCell"/>
</dbReference>
<dbReference type="RefSeq" id="WP_093729540.1">
    <property type="nucleotide sequence ID" value="NZ_FMYW01000003.1"/>
</dbReference>
<evidence type="ECO:0000256" key="2">
    <source>
        <dbReference type="ARBA" id="ARBA00009695"/>
    </source>
</evidence>
<dbReference type="PANTHER" id="PTHR33602">
    <property type="entry name" value="REGULATORY PROTEIN RECX FAMILY PROTEIN"/>
    <property type="match status" value="1"/>
</dbReference>
<comment type="similarity">
    <text evidence="2 5">Belongs to the RecX family.</text>
</comment>
<sequence length="172" mass="20151">MFRNASKSLTTSDEVYEYALSLLDRREHGEKELVQKLKRRCSSSEMIRETVAKLKEYDLLNEERYARRVFESWRARKVYGRLHLQAELIKKQVSEAYIPVILDMLSEEEESWRVQAAYRQIAARRDKKYDCTTEKGMAALARYFSARGFGPSMIRLGLALAKEEAGTVWQEK</sequence>
<comment type="function">
    <text evidence="5">Modulates RecA activity.</text>
</comment>
<keyword evidence="8" id="KW-1185">Reference proteome</keyword>
<reference evidence="8" key="1">
    <citation type="submission" date="2016-10" db="EMBL/GenBank/DDBJ databases">
        <authorList>
            <person name="Varghese N."/>
            <person name="Submissions S."/>
        </authorList>
    </citation>
    <scope>NUCLEOTIDE SEQUENCE [LARGE SCALE GENOMIC DNA]</scope>
    <source>
        <strain evidence="8">DSM 11005</strain>
    </source>
</reference>
<dbReference type="GO" id="GO:0006282">
    <property type="term" value="P:regulation of DNA repair"/>
    <property type="evidence" value="ECO:0007669"/>
    <property type="project" value="UniProtKB-UniRule"/>
</dbReference>
<dbReference type="Pfam" id="PF21982">
    <property type="entry name" value="RecX_HTH1"/>
    <property type="match status" value="1"/>
</dbReference>
<protein>
    <recommendedName>
        <fullName evidence="3 5">Regulatory protein RecX</fullName>
    </recommendedName>
</protein>
<dbReference type="PANTHER" id="PTHR33602:SF1">
    <property type="entry name" value="REGULATORY PROTEIN RECX FAMILY PROTEIN"/>
    <property type="match status" value="1"/>
</dbReference>
<dbReference type="Gene3D" id="1.10.10.10">
    <property type="entry name" value="Winged helix-like DNA-binding domain superfamily/Winged helix DNA-binding domain"/>
    <property type="match status" value="1"/>
</dbReference>
<dbReference type="EMBL" id="FMYW01000003">
    <property type="protein sequence ID" value="SDC17243.1"/>
    <property type="molecule type" value="Genomic_DNA"/>
</dbReference>
<evidence type="ECO:0000256" key="3">
    <source>
        <dbReference type="ARBA" id="ARBA00018111"/>
    </source>
</evidence>
<dbReference type="InterPro" id="IPR036388">
    <property type="entry name" value="WH-like_DNA-bd_sf"/>
</dbReference>
<evidence type="ECO:0000313" key="7">
    <source>
        <dbReference type="EMBL" id="SDC17243.1"/>
    </source>
</evidence>
<feature type="domain" description="RecX first three-helical" evidence="6">
    <location>
        <begin position="16"/>
        <end position="54"/>
    </location>
</feature>
<evidence type="ECO:0000259" key="6">
    <source>
        <dbReference type="Pfam" id="PF21982"/>
    </source>
</evidence>
<accession>A0A1G6JF08</accession>
<dbReference type="AlphaFoldDB" id="A0A1G6JF08"/>
<dbReference type="HAMAP" id="MF_01114">
    <property type="entry name" value="RecX"/>
    <property type="match status" value="1"/>
</dbReference>
<evidence type="ECO:0000256" key="1">
    <source>
        <dbReference type="ARBA" id="ARBA00004496"/>
    </source>
</evidence>
<organism evidence="7 8">
    <name type="scientific">Succiniclasticum ruminis</name>
    <dbReference type="NCBI Taxonomy" id="40841"/>
    <lineage>
        <taxon>Bacteria</taxon>
        <taxon>Bacillati</taxon>
        <taxon>Bacillota</taxon>
        <taxon>Negativicutes</taxon>
        <taxon>Acidaminococcales</taxon>
        <taxon>Acidaminococcaceae</taxon>
        <taxon>Succiniclasticum</taxon>
    </lineage>
</organism>
<evidence type="ECO:0000313" key="8">
    <source>
        <dbReference type="Proteomes" id="UP000198943"/>
    </source>
</evidence>
<keyword evidence="4 5" id="KW-0963">Cytoplasm</keyword>
<dbReference type="OrthoDB" id="5421057at2"/>
<gene>
    <name evidence="5" type="primary">recX</name>
    <name evidence="7" type="ORF">SAMN04487864_10389</name>
</gene>
<evidence type="ECO:0000256" key="4">
    <source>
        <dbReference type="ARBA" id="ARBA00022490"/>
    </source>
</evidence>
<evidence type="ECO:0000256" key="5">
    <source>
        <dbReference type="HAMAP-Rule" id="MF_01114"/>
    </source>
</evidence>
<comment type="subcellular location">
    <subcellularLocation>
        <location evidence="1 5">Cytoplasm</location>
    </subcellularLocation>
</comment>
<proteinExistence type="inferred from homology"/>
<dbReference type="InterPro" id="IPR003783">
    <property type="entry name" value="Regulatory_RecX"/>
</dbReference>
<dbReference type="Proteomes" id="UP000198943">
    <property type="component" value="Unassembled WGS sequence"/>
</dbReference>